<evidence type="ECO:0000259" key="12">
    <source>
        <dbReference type="PROSITE" id="PS50936"/>
    </source>
</evidence>
<accession>A0A4R3YM97</accession>
<dbReference type="Gene3D" id="1.10.40.50">
    <property type="entry name" value="Probable gtpase engc, domain 3"/>
    <property type="match status" value="1"/>
</dbReference>
<dbReference type="RefSeq" id="WP_132145199.1">
    <property type="nucleotide sequence ID" value="NZ_SMCS01000005.1"/>
</dbReference>
<comment type="function">
    <text evidence="10">One of several proteins that assist in the late maturation steps of the functional core of the 30S ribosomal subunit. Helps release RbfA from mature subunits. May play a role in the assembly of ribosomal proteins into the subunit. Circularly permuted GTPase that catalyzes slow GTP hydrolysis, GTPase activity is stimulated by the 30S ribosomal subunit.</text>
</comment>
<evidence type="ECO:0000256" key="9">
    <source>
        <dbReference type="ARBA" id="ARBA00023134"/>
    </source>
</evidence>
<proteinExistence type="inferred from homology"/>
<keyword evidence="1 10" id="KW-0963">Cytoplasm</keyword>
<dbReference type="Gene3D" id="3.40.50.300">
    <property type="entry name" value="P-loop containing nucleotide triphosphate hydrolases"/>
    <property type="match status" value="1"/>
</dbReference>
<comment type="cofactor">
    <cofactor evidence="10">
        <name>Zn(2+)</name>
        <dbReference type="ChEBI" id="CHEBI:29105"/>
    </cofactor>
    <text evidence="10">Binds 1 zinc ion per subunit.</text>
</comment>
<dbReference type="NCBIfam" id="TIGR00157">
    <property type="entry name" value="ribosome small subunit-dependent GTPase A"/>
    <property type="match status" value="1"/>
</dbReference>
<feature type="domain" description="EngC GTPase" evidence="12">
    <location>
        <begin position="104"/>
        <end position="251"/>
    </location>
</feature>
<dbReference type="GO" id="GO:0042274">
    <property type="term" value="P:ribosomal small subunit biogenesis"/>
    <property type="evidence" value="ECO:0007669"/>
    <property type="project" value="UniProtKB-UniRule"/>
</dbReference>
<dbReference type="PANTHER" id="PTHR32120:SF10">
    <property type="entry name" value="SMALL RIBOSOMAL SUBUNIT BIOGENESIS GTPASE RSGA"/>
    <property type="match status" value="1"/>
</dbReference>
<evidence type="ECO:0000256" key="1">
    <source>
        <dbReference type="ARBA" id="ARBA00022490"/>
    </source>
</evidence>
<keyword evidence="3 10" id="KW-0479">Metal-binding</keyword>
<organism evidence="14 15">
    <name type="scientific">Luteibacter rhizovicinus</name>
    <dbReference type="NCBI Taxonomy" id="242606"/>
    <lineage>
        <taxon>Bacteria</taxon>
        <taxon>Pseudomonadati</taxon>
        <taxon>Pseudomonadota</taxon>
        <taxon>Gammaproteobacteria</taxon>
        <taxon>Lysobacterales</taxon>
        <taxon>Rhodanobacteraceae</taxon>
        <taxon>Luteibacter</taxon>
    </lineage>
</organism>
<evidence type="ECO:0000313" key="15">
    <source>
        <dbReference type="Proteomes" id="UP000295645"/>
    </source>
</evidence>
<comment type="caution">
    <text evidence="14">The sequence shown here is derived from an EMBL/GenBank/DDBJ whole genome shotgun (WGS) entry which is preliminary data.</text>
</comment>
<feature type="binding site" evidence="10">
    <location>
        <position position="281"/>
    </location>
    <ligand>
        <name>Zn(2+)</name>
        <dbReference type="ChEBI" id="CHEBI:29105"/>
    </ligand>
</feature>
<dbReference type="PROSITE" id="PS50936">
    <property type="entry name" value="ENGC_GTPASE"/>
    <property type="match status" value="1"/>
</dbReference>
<feature type="binding site" evidence="10">
    <location>
        <begin position="143"/>
        <end position="146"/>
    </location>
    <ligand>
        <name>GTP</name>
        <dbReference type="ChEBI" id="CHEBI:37565"/>
    </ligand>
</feature>
<dbReference type="GO" id="GO:0019843">
    <property type="term" value="F:rRNA binding"/>
    <property type="evidence" value="ECO:0007669"/>
    <property type="project" value="UniProtKB-KW"/>
</dbReference>
<dbReference type="HAMAP" id="MF_01820">
    <property type="entry name" value="GTPase_RsgA"/>
    <property type="match status" value="1"/>
</dbReference>
<evidence type="ECO:0000256" key="2">
    <source>
        <dbReference type="ARBA" id="ARBA00022517"/>
    </source>
</evidence>
<dbReference type="GO" id="GO:0003924">
    <property type="term" value="F:GTPase activity"/>
    <property type="evidence" value="ECO:0007669"/>
    <property type="project" value="UniProtKB-UniRule"/>
</dbReference>
<dbReference type="Pfam" id="PF03193">
    <property type="entry name" value="RsgA_GTPase"/>
    <property type="match status" value="1"/>
</dbReference>
<dbReference type="InterPro" id="IPR030378">
    <property type="entry name" value="G_CP_dom"/>
</dbReference>
<feature type="binding site" evidence="10">
    <location>
        <position position="283"/>
    </location>
    <ligand>
        <name>Zn(2+)</name>
        <dbReference type="ChEBI" id="CHEBI:29105"/>
    </ligand>
</feature>
<dbReference type="InterPro" id="IPR004881">
    <property type="entry name" value="Ribosome_biogen_GTPase_RsgA"/>
</dbReference>
<feature type="region of interest" description="Disordered" evidence="11">
    <location>
        <begin position="317"/>
        <end position="351"/>
    </location>
</feature>
<evidence type="ECO:0000256" key="4">
    <source>
        <dbReference type="ARBA" id="ARBA00022730"/>
    </source>
</evidence>
<dbReference type="GO" id="GO:0005737">
    <property type="term" value="C:cytoplasm"/>
    <property type="evidence" value="ECO:0007669"/>
    <property type="project" value="UniProtKB-SubCell"/>
</dbReference>
<dbReference type="PANTHER" id="PTHR32120">
    <property type="entry name" value="SMALL RIBOSOMAL SUBUNIT BIOGENESIS GTPASE RSGA"/>
    <property type="match status" value="1"/>
</dbReference>
<gene>
    <name evidence="10" type="primary">rsgA</name>
    <name evidence="14" type="ORF">EC912_105281</name>
</gene>
<dbReference type="OrthoDB" id="9809485at2"/>
<evidence type="ECO:0000259" key="13">
    <source>
        <dbReference type="PROSITE" id="PS51721"/>
    </source>
</evidence>
<comment type="similarity">
    <text evidence="10">Belongs to the TRAFAC class YlqF/YawG GTPase family. RsgA subfamily.</text>
</comment>
<dbReference type="GO" id="GO:0005525">
    <property type="term" value="F:GTP binding"/>
    <property type="evidence" value="ECO:0007669"/>
    <property type="project" value="UniProtKB-UniRule"/>
</dbReference>
<evidence type="ECO:0000256" key="8">
    <source>
        <dbReference type="ARBA" id="ARBA00022884"/>
    </source>
</evidence>
<protein>
    <recommendedName>
        <fullName evidence="10">Small ribosomal subunit biogenesis GTPase RsgA</fullName>
        <ecNumber evidence="10">3.6.1.-</ecNumber>
    </recommendedName>
</protein>
<dbReference type="AlphaFoldDB" id="A0A4R3YM97"/>
<feature type="binding site" evidence="10">
    <location>
        <begin position="195"/>
        <end position="203"/>
    </location>
    <ligand>
        <name>GTP</name>
        <dbReference type="ChEBI" id="CHEBI:37565"/>
    </ligand>
</feature>
<name>A0A4R3YM97_9GAMM</name>
<evidence type="ECO:0000256" key="3">
    <source>
        <dbReference type="ARBA" id="ARBA00022723"/>
    </source>
</evidence>
<sequence length="351" mass="38083">MSFQTFSLHQLGWRPGFAQHLTLEDFEAGYPARVVGVHRNGLSVLSSRGVATVVLSHNLESAVTVGDWVLLEMDAARVLRMIERHSLIARIAAGTGQGTQTIAANLDTLFVVTSCNDDFSLSRLERYLSVAFESGVEPVIVLTKSDLCADVDGYIDAARTIAADVAIVAIDATSTVSVGQLARWLEHGQTVAFVGSSGVGKSTLANTLAGDDTQTTGGIREDDARGRHTTTSREMFALPSGAWVIDTPGMRELRVGAVETGMNTVFDDIAAFAARCRFGDCSHEGNAGCAVEQAIAEGQLDARRLVNYRKLLRESTHASNTLKERHDRNRQFGKLSRDVQRAQREKKGRDY</sequence>
<evidence type="ECO:0000256" key="10">
    <source>
        <dbReference type="HAMAP-Rule" id="MF_01820"/>
    </source>
</evidence>
<comment type="subcellular location">
    <subcellularLocation>
        <location evidence="10">Cytoplasm</location>
    </subcellularLocation>
</comment>
<evidence type="ECO:0000256" key="5">
    <source>
        <dbReference type="ARBA" id="ARBA00022741"/>
    </source>
</evidence>
<reference evidence="14 15" key="1">
    <citation type="submission" date="2019-03" db="EMBL/GenBank/DDBJ databases">
        <title>Above-ground endophytic microbial communities from plants in different locations in the United States.</title>
        <authorList>
            <person name="Frank C."/>
        </authorList>
    </citation>
    <scope>NUCLEOTIDE SEQUENCE [LARGE SCALE GENOMIC DNA]</scope>
    <source>
        <strain evidence="14 15">LP_13_YM</strain>
    </source>
</reference>
<evidence type="ECO:0000313" key="14">
    <source>
        <dbReference type="EMBL" id="TCV93420.1"/>
    </source>
</evidence>
<keyword evidence="7 10" id="KW-0862">Zinc</keyword>
<keyword evidence="4 10" id="KW-0699">rRNA-binding</keyword>
<feature type="binding site" evidence="10">
    <location>
        <position position="289"/>
    </location>
    <ligand>
        <name>Zn(2+)</name>
        <dbReference type="ChEBI" id="CHEBI:29105"/>
    </ligand>
</feature>
<evidence type="ECO:0000256" key="11">
    <source>
        <dbReference type="SAM" id="MobiDB-lite"/>
    </source>
</evidence>
<keyword evidence="6 10" id="KW-0378">Hydrolase</keyword>
<dbReference type="InterPro" id="IPR027417">
    <property type="entry name" value="P-loop_NTPase"/>
</dbReference>
<feature type="binding site" evidence="10">
    <location>
        <position position="276"/>
    </location>
    <ligand>
        <name>Zn(2+)</name>
        <dbReference type="ChEBI" id="CHEBI:29105"/>
    </ligand>
</feature>
<feature type="region of interest" description="Disordered" evidence="11">
    <location>
        <begin position="210"/>
        <end position="229"/>
    </location>
</feature>
<keyword evidence="15" id="KW-1185">Reference proteome</keyword>
<dbReference type="InterPro" id="IPR010914">
    <property type="entry name" value="RsgA_GTPase_dom"/>
</dbReference>
<dbReference type="GO" id="GO:0046872">
    <property type="term" value="F:metal ion binding"/>
    <property type="evidence" value="ECO:0007669"/>
    <property type="project" value="UniProtKB-KW"/>
</dbReference>
<dbReference type="PROSITE" id="PS51721">
    <property type="entry name" value="G_CP"/>
    <property type="match status" value="1"/>
</dbReference>
<dbReference type="Proteomes" id="UP000295645">
    <property type="component" value="Unassembled WGS sequence"/>
</dbReference>
<dbReference type="SUPFAM" id="SSF52540">
    <property type="entry name" value="P-loop containing nucleoside triphosphate hydrolases"/>
    <property type="match status" value="1"/>
</dbReference>
<keyword evidence="5 10" id="KW-0547">Nucleotide-binding</keyword>
<dbReference type="EMBL" id="SMCS01000005">
    <property type="protein sequence ID" value="TCV93420.1"/>
    <property type="molecule type" value="Genomic_DNA"/>
</dbReference>
<evidence type="ECO:0000256" key="7">
    <source>
        <dbReference type="ARBA" id="ARBA00022833"/>
    </source>
</evidence>
<comment type="subunit">
    <text evidence="10">Monomer. Associates with 30S ribosomal subunit, binds 16S rRNA.</text>
</comment>
<feature type="domain" description="CP-type G" evidence="13">
    <location>
        <begin position="95"/>
        <end position="253"/>
    </location>
</feature>
<keyword evidence="8 10" id="KW-0694">RNA-binding</keyword>
<keyword evidence="9 10" id="KW-0342">GTP-binding</keyword>
<evidence type="ECO:0000256" key="6">
    <source>
        <dbReference type="ARBA" id="ARBA00022801"/>
    </source>
</evidence>
<dbReference type="CDD" id="cd01854">
    <property type="entry name" value="YjeQ_EngC"/>
    <property type="match status" value="1"/>
</dbReference>
<dbReference type="EC" id="3.6.1.-" evidence="10"/>
<keyword evidence="2 10" id="KW-0690">Ribosome biogenesis</keyword>